<evidence type="ECO:0000313" key="2">
    <source>
        <dbReference type="Proteomes" id="UP000064893"/>
    </source>
</evidence>
<organism evidence="1 2">
    <name type="scientific">Salinivirga cyanobacteriivorans</name>
    <dbReference type="NCBI Taxonomy" id="1307839"/>
    <lineage>
        <taxon>Bacteria</taxon>
        <taxon>Pseudomonadati</taxon>
        <taxon>Bacteroidota</taxon>
        <taxon>Bacteroidia</taxon>
        <taxon>Bacteroidales</taxon>
        <taxon>Salinivirgaceae</taxon>
        <taxon>Salinivirga</taxon>
    </lineage>
</organism>
<sequence>MTLTHFFSVKKFVFLLVATGILNISGSVYAQSSWEQTRKESGIKVYERETDSRLNDLKTVFKLNSGVRPAISFLLDEDAFKSMVSNIEEARMIKKVSDTLRYYYLQVSVENIINRDAVVKVSFQQDSRSGLVTCIMKLDNSIGYEMENQSIMPFTARWYLRPTRWGKVNVKLIYKGQIDEYNEIVYNLVEEIMKSQLFNVSERMKSMVKEPTYQNAKINIFM</sequence>
<name>A0A0S2HXV6_9BACT</name>
<keyword evidence="2" id="KW-1185">Reference proteome</keyword>
<accession>A0A0S2HXV6</accession>
<dbReference type="Gene3D" id="3.30.530.20">
    <property type="match status" value="1"/>
</dbReference>
<dbReference type="SUPFAM" id="SSF55961">
    <property type="entry name" value="Bet v1-like"/>
    <property type="match status" value="1"/>
</dbReference>
<evidence type="ECO:0000313" key="1">
    <source>
        <dbReference type="EMBL" id="ALO14850.1"/>
    </source>
</evidence>
<dbReference type="Proteomes" id="UP000064893">
    <property type="component" value="Chromosome"/>
</dbReference>
<gene>
    <name evidence="1" type="ORF">L21SP5_01195</name>
</gene>
<dbReference type="EMBL" id="CP013118">
    <property type="protein sequence ID" value="ALO14850.1"/>
    <property type="molecule type" value="Genomic_DNA"/>
</dbReference>
<proteinExistence type="predicted"/>
<reference evidence="1 2" key="1">
    <citation type="submission" date="2015-11" db="EMBL/GenBank/DDBJ databases">
        <title>Description and complete genome sequence of a novel strain predominating in hypersaline microbial mats and representing a new family of the Bacteriodetes phylum.</title>
        <authorList>
            <person name="Spring S."/>
            <person name="Bunk B."/>
            <person name="Sproer C."/>
            <person name="Klenk H.-P."/>
        </authorList>
    </citation>
    <scope>NUCLEOTIDE SEQUENCE [LARGE SCALE GENOMIC DNA]</scope>
    <source>
        <strain evidence="1 2">L21-Spi-D4</strain>
    </source>
</reference>
<dbReference type="AlphaFoldDB" id="A0A0S2HXV6"/>
<dbReference type="InterPro" id="IPR023393">
    <property type="entry name" value="START-like_dom_sf"/>
</dbReference>
<dbReference type="OrthoDB" id="5734556at2"/>
<protein>
    <submittedName>
        <fullName evidence="1">Uncharacterized protein</fullName>
    </submittedName>
</protein>
<dbReference type="KEGG" id="blq:L21SP5_01195"/>
<dbReference type="RefSeq" id="WP_057952364.1">
    <property type="nucleotide sequence ID" value="NZ_CP013118.1"/>
</dbReference>
<dbReference type="STRING" id="1307839.L21SP5_01195"/>